<evidence type="ECO:0000313" key="9">
    <source>
        <dbReference type="Ensembl" id="ENSABRP00000020062.1"/>
    </source>
</evidence>
<dbReference type="InterPro" id="IPR017974">
    <property type="entry name" value="Claudin_CS"/>
</dbReference>
<keyword evidence="3 8" id="KW-1003">Cell membrane</keyword>
<dbReference type="PROSITE" id="PS01346">
    <property type="entry name" value="CLAUDIN"/>
    <property type="match status" value="1"/>
</dbReference>
<dbReference type="Proteomes" id="UP000694426">
    <property type="component" value="Unplaced"/>
</dbReference>
<evidence type="ECO:0000256" key="6">
    <source>
        <dbReference type="ARBA" id="ARBA00022989"/>
    </source>
</evidence>
<keyword evidence="2 8" id="KW-0796">Tight junction</keyword>
<comment type="function">
    <text evidence="8">Claudins function as major constituents of the tight junction complexes that regulate the permeability of epithelia.</text>
</comment>
<organism evidence="9 10">
    <name type="scientific">Anser brachyrhynchus</name>
    <name type="common">Pink-footed goose</name>
    <dbReference type="NCBI Taxonomy" id="132585"/>
    <lineage>
        <taxon>Eukaryota</taxon>
        <taxon>Metazoa</taxon>
        <taxon>Chordata</taxon>
        <taxon>Craniata</taxon>
        <taxon>Vertebrata</taxon>
        <taxon>Euteleostomi</taxon>
        <taxon>Archelosauria</taxon>
        <taxon>Archosauria</taxon>
        <taxon>Dinosauria</taxon>
        <taxon>Saurischia</taxon>
        <taxon>Theropoda</taxon>
        <taxon>Coelurosauria</taxon>
        <taxon>Aves</taxon>
        <taxon>Neognathae</taxon>
        <taxon>Galloanserae</taxon>
        <taxon>Anseriformes</taxon>
        <taxon>Anatidae</taxon>
        <taxon>Anserinae</taxon>
        <taxon>Anser</taxon>
    </lineage>
</organism>
<keyword evidence="4" id="KW-0812">Transmembrane</keyword>
<name>A0A8B9CHI3_9AVES</name>
<dbReference type="Gene3D" id="1.20.140.150">
    <property type="match status" value="1"/>
</dbReference>
<dbReference type="AlphaFoldDB" id="A0A8B9CHI3"/>
<dbReference type="Pfam" id="PF00822">
    <property type="entry name" value="PMP22_Claudin"/>
    <property type="match status" value="1"/>
</dbReference>
<keyword evidence="10" id="KW-1185">Reference proteome</keyword>
<evidence type="ECO:0000256" key="5">
    <source>
        <dbReference type="ARBA" id="ARBA00022949"/>
    </source>
</evidence>
<evidence type="ECO:0000256" key="8">
    <source>
        <dbReference type="RuleBase" id="RU060637"/>
    </source>
</evidence>
<reference evidence="9" key="1">
    <citation type="submission" date="2025-08" db="UniProtKB">
        <authorList>
            <consortium name="Ensembl"/>
        </authorList>
    </citation>
    <scope>IDENTIFICATION</scope>
</reference>
<evidence type="ECO:0000313" key="10">
    <source>
        <dbReference type="Proteomes" id="UP000694426"/>
    </source>
</evidence>
<keyword evidence="5 8" id="KW-0965">Cell junction</keyword>
<dbReference type="InterPro" id="IPR004031">
    <property type="entry name" value="PMP22/EMP/MP20/Claudin"/>
</dbReference>
<keyword evidence="7" id="KW-0472">Membrane</keyword>
<proteinExistence type="inferred from homology"/>
<dbReference type="Ensembl" id="ENSABRT00000028292.1">
    <property type="protein sequence ID" value="ENSABRP00000020062.1"/>
    <property type="gene ID" value="ENSABRG00000017158.1"/>
</dbReference>
<keyword evidence="6" id="KW-1133">Transmembrane helix</keyword>
<evidence type="ECO:0000256" key="2">
    <source>
        <dbReference type="ARBA" id="ARBA00022427"/>
    </source>
</evidence>
<evidence type="ECO:0000256" key="3">
    <source>
        <dbReference type="ARBA" id="ARBA00022475"/>
    </source>
</evidence>
<dbReference type="PANTHER" id="PTHR12002">
    <property type="entry name" value="CLAUDIN"/>
    <property type="match status" value="1"/>
</dbReference>
<comment type="similarity">
    <text evidence="1 8">Belongs to the claudin family.</text>
</comment>
<dbReference type="GO" id="GO:0005886">
    <property type="term" value="C:plasma membrane"/>
    <property type="evidence" value="ECO:0007669"/>
    <property type="project" value="UniProtKB-SubCell"/>
</dbReference>
<evidence type="ECO:0000256" key="1">
    <source>
        <dbReference type="ARBA" id="ARBA00008295"/>
    </source>
</evidence>
<accession>A0A8B9CHI3</accession>
<comment type="subcellular location">
    <subcellularLocation>
        <location evidence="8">Cell junction</location>
        <location evidence="8">Tight junction</location>
    </subcellularLocation>
    <subcellularLocation>
        <location evidence="8">Cell membrane</location>
        <topology evidence="8">Multi-pass membrane protein</topology>
    </subcellularLocation>
</comment>
<evidence type="ECO:0000256" key="7">
    <source>
        <dbReference type="ARBA" id="ARBA00023136"/>
    </source>
</evidence>
<protein>
    <recommendedName>
        <fullName evidence="8">Claudin</fullName>
    </recommendedName>
</protein>
<dbReference type="GO" id="GO:0005198">
    <property type="term" value="F:structural molecule activity"/>
    <property type="evidence" value="ECO:0007669"/>
    <property type="project" value="InterPro"/>
</dbReference>
<sequence length="178" mass="19595">MSAALEIVGFLLCLGGWALIGATLPHNYWKVSSIHGSVITTSTLYENLWKSCAEDSTGVSNCRVFDSMFALNLPNLKNSELNSLCVHAGGIICSFHYSNSYLTIFLASCYPTVGFKMHVCINRTVTDTLHKLLSITTSRMRFFSSAGCSCKYAFGSFITPLMGRFLTYCPRHCTASCH</sequence>
<dbReference type="GO" id="GO:0005923">
    <property type="term" value="C:bicellular tight junction"/>
    <property type="evidence" value="ECO:0007669"/>
    <property type="project" value="UniProtKB-SubCell"/>
</dbReference>
<dbReference type="GeneTree" id="ENSGT00940000157650"/>
<reference evidence="9" key="2">
    <citation type="submission" date="2025-09" db="UniProtKB">
        <authorList>
            <consortium name="Ensembl"/>
        </authorList>
    </citation>
    <scope>IDENTIFICATION</scope>
</reference>
<dbReference type="InterPro" id="IPR006187">
    <property type="entry name" value="Claudin"/>
</dbReference>
<evidence type="ECO:0000256" key="4">
    <source>
        <dbReference type="ARBA" id="ARBA00022692"/>
    </source>
</evidence>